<evidence type="ECO:0000256" key="1">
    <source>
        <dbReference type="SAM" id="Phobius"/>
    </source>
</evidence>
<sequence>MSDVMSSISSALPIELLAALVLYGAGYITNEIFDRMNGDRKTKLLTRQTEIAFKAIELAEKKYPRKGQGAEKLSFASHYLLANAKLRKYAVAQAFILQCFPLTNYAHD</sequence>
<organism evidence="2 3">
    <name type="scientific">Candidatus Chisholmbacteria bacterium RIFCSPHIGHO2_01_FULL_49_18</name>
    <dbReference type="NCBI Taxonomy" id="1797590"/>
    <lineage>
        <taxon>Bacteria</taxon>
        <taxon>Candidatus Chisholmiibacteriota</taxon>
    </lineage>
</organism>
<dbReference type="EMBL" id="MHCI01000005">
    <property type="protein sequence ID" value="OGY17175.1"/>
    <property type="molecule type" value="Genomic_DNA"/>
</dbReference>
<keyword evidence="1" id="KW-0812">Transmembrane</keyword>
<keyword evidence="1" id="KW-0472">Membrane</keyword>
<proteinExistence type="predicted"/>
<name>A0A1G1VP65_9BACT</name>
<protein>
    <submittedName>
        <fullName evidence="2">Uncharacterized protein</fullName>
    </submittedName>
</protein>
<evidence type="ECO:0000313" key="2">
    <source>
        <dbReference type="EMBL" id="OGY17175.1"/>
    </source>
</evidence>
<gene>
    <name evidence="2" type="ORF">A2785_04120</name>
</gene>
<comment type="caution">
    <text evidence="2">The sequence shown here is derived from an EMBL/GenBank/DDBJ whole genome shotgun (WGS) entry which is preliminary data.</text>
</comment>
<feature type="transmembrane region" description="Helical" evidence="1">
    <location>
        <begin position="12"/>
        <end position="33"/>
    </location>
</feature>
<keyword evidence="1" id="KW-1133">Transmembrane helix</keyword>
<reference evidence="2 3" key="1">
    <citation type="journal article" date="2016" name="Nat. Commun.">
        <title>Thousands of microbial genomes shed light on interconnected biogeochemical processes in an aquifer system.</title>
        <authorList>
            <person name="Anantharaman K."/>
            <person name="Brown C.T."/>
            <person name="Hug L.A."/>
            <person name="Sharon I."/>
            <person name="Castelle C.J."/>
            <person name="Probst A.J."/>
            <person name="Thomas B.C."/>
            <person name="Singh A."/>
            <person name="Wilkins M.J."/>
            <person name="Karaoz U."/>
            <person name="Brodie E.L."/>
            <person name="Williams K.H."/>
            <person name="Hubbard S.S."/>
            <person name="Banfield J.F."/>
        </authorList>
    </citation>
    <scope>NUCLEOTIDE SEQUENCE [LARGE SCALE GENOMIC DNA]</scope>
</reference>
<dbReference type="Proteomes" id="UP000179069">
    <property type="component" value="Unassembled WGS sequence"/>
</dbReference>
<accession>A0A1G1VP65</accession>
<evidence type="ECO:0000313" key="3">
    <source>
        <dbReference type="Proteomes" id="UP000179069"/>
    </source>
</evidence>
<dbReference type="AlphaFoldDB" id="A0A1G1VP65"/>